<evidence type="ECO:0000313" key="2">
    <source>
        <dbReference type="Proteomes" id="UP000501063"/>
    </source>
</evidence>
<gene>
    <name evidence="1" type="ORF">G5B91_35445</name>
</gene>
<geneLocation type="plasmid" evidence="2">
    <name>ppnihbp1_1</name>
</geneLocation>
<accession>A0A6G6J8M6</accession>
<proteinExistence type="predicted"/>
<name>A0A6G6J8M6_PSENT</name>
<sequence length="89" mass="9532">MTSKANAVAFSRVLLSTLDDIKAAVHRRDKPAADLQFAFAMGLIGGATLSGGVHKEAGYELLDALEETRHLLREAFGEAPAGFDRLFEG</sequence>
<keyword evidence="1" id="KW-0614">Plasmid</keyword>
<reference evidence="1 2" key="1">
    <citation type="submission" date="2020-02" db="EMBL/GenBank/DDBJ databases">
        <title>Integrative conjugative elements (ICEs) and plasmids drive adaptation of Pseudomonas nitroreducens strain HBP1 to wastewater environment.</title>
        <authorList>
            <person name="Sentchilo V."/>
            <person name="Carraro N."/>
            <person name="Bertelli C."/>
            <person name="van der Meer J.R."/>
        </authorList>
    </citation>
    <scope>NUCLEOTIDE SEQUENCE [LARGE SCALE GENOMIC DNA]</scope>
    <source>
        <strain evidence="1 2">HBP1</strain>
        <plasmid evidence="2">ppnihbp1_1</plasmid>
    </source>
</reference>
<dbReference type="Proteomes" id="UP000501063">
    <property type="component" value="Plasmid pPniHBP1_1"/>
</dbReference>
<dbReference type="AlphaFoldDB" id="A0A6G6J8M6"/>
<dbReference type="KEGG" id="pnt:G5B91_35445"/>
<evidence type="ECO:0000313" key="1">
    <source>
        <dbReference type="EMBL" id="QIE91622.1"/>
    </source>
</evidence>
<dbReference type="EMBL" id="CP049142">
    <property type="protein sequence ID" value="QIE91622.1"/>
    <property type="molecule type" value="Genomic_DNA"/>
</dbReference>
<protein>
    <submittedName>
        <fullName evidence="1">Uncharacterized protein</fullName>
    </submittedName>
</protein>
<organism evidence="1 2">
    <name type="scientific">Pseudomonas nitroreducens</name>
    <dbReference type="NCBI Taxonomy" id="46680"/>
    <lineage>
        <taxon>Bacteria</taxon>
        <taxon>Pseudomonadati</taxon>
        <taxon>Pseudomonadota</taxon>
        <taxon>Gammaproteobacteria</taxon>
        <taxon>Pseudomonadales</taxon>
        <taxon>Pseudomonadaceae</taxon>
        <taxon>Pseudomonas</taxon>
    </lineage>
</organism>